<dbReference type="GO" id="GO:0061343">
    <property type="term" value="P:cell adhesion involved in heart morphogenesis"/>
    <property type="evidence" value="ECO:0007669"/>
    <property type="project" value="TreeGrafter"/>
</dbReference>
<organism evidence="1 2">
    <name type="scientific">Trichonephila clavata</name>
    <name type="common">Joro spider</name>
    <name type="synonym">Nephila clavata</name>
    <dbReference type="NCBI Taxonomy" id="2740835"/>
    <lineage>
        <taxon>Eukaryota</taxon>
        <taxon>Metazoa</taxon>
        <taxon>Ecdysozoa</taxon>
        <taxon>Arthropoda</taxon>
        <taxon>Chelicerata</taxon>
        <taxon>Arachnida</taxon>
        <taxon>Araneae</taxon>
        <taxon>Araneomorphae</taxon>
        <taxon>Entelegynae</taxon>
        <taxon>Araneoidea</taxon>
        <taxon>Nephilidae</taxon>
        <taxon>Trichonephila</taxon>
    </lineage>
</organism>
<dbReference type="PANTHER" id="PTHR33395">
    <property type="entry name" value="TRANSCRIPTASE, PUTATIVE-RELATED-RELATED"/>
    <property type="match status" value="1"/>
</dbReference>
<dbReference type="Proteomes" id="UP000887116">
    <property type="component" value="Unassembled WGS sequence"/>
</dbReference>
<dbReference type="EMBL" id="BMAO01023610">
    <property type="protein sequence ID" value="GFQ89852.1"/>
    <property type="molecule type" value="Genomic_DNA"/>
</dbReference>
<accession>A0A8X6I8W0</accession>
<dbReference type="GO" id="GO:0031012">
    <property type="term" value="C:extracellular matrix"/>
    <property type="evidence" value="ECO:0007669"/>
    <property type="project" value="TreeGrafter"/>
</dbReference>
<evidence type="ECO:0000313" key="1">
    <source>
        <dbReference type="EMBL" id="GFQ89852.1"/>
    </source>
</evidence>
<dbReference type="PANTHER" id="PTHR33395:SF22">
    <property type="entry name" value="REVERSE TRANSCRIPTASE DOMAIN-CONTAINING PROTEIN"/>
    <property type="match status" value="1"/>
</dbReference>
<comment type="caution">
    <text evidence="1">The sequence shown here is derived from an EMBL/GenBank/DDBJ whole genome shotgun (WGS) entry which is preliminary data.</text>
</comment>
<reference evidence="1" key="1">
    <citation type="submission" date="2020-07" db="EMBL/GenBank/DDBJ databases">
        <title>Multicomponent nature underlies the extraordinary mechanical properties of spider dragline silk.</title>
        <authorList>
            <person name="Kono N."/>
            <person name="Nakamura H."/>
            <person name="Mori M."/>
            <person name="Yoshida Y."/>
            <person name="Ohtoshi R."/>
            <person name="Malay A.D."/>
            <person name="Moran D.A.P."/>
            <person name="Tomita M."/>
            <person name="Numata K."/>
            <person name="Arakawa K."/>
        </authorList>
    </citation>
    <scope>NUCLEOTIDE SEQUENCE</scope>
</reference>
<keyword evidence="2" id="KW-1185">Reference proteome</keyword>
<proteinExistence type="predicted"/>
<dbReference type="AlphaFoldDB" id="A0A8X6I8W0"/>
<protein>
    <recommendedName>
        <fullName evidence="3">Reverse transcriptase</fullName>
    </recommendedName>
</protein>
<evidence type="ECO:0008006" key="3">
    <source>
        <dbReference type="Google" id="ProtNLM"/>
    </source>
</evidence>
<gene>
    <name evidence="1" type="ORF">TNCT_371961</name>
</gene>
<name>A0A8X6I8W0_TRICU</name>
<dbReference type="OrthoDB" id="6429725at2759"/>
<sequence length="68" mass="7697">MGPSARLALLALRNRSWHSGVPSTWLKATVIRILKKNKPSDQINSYRPISLTCLLTKIMEQMVTSRMS</sequence>
<evidence type="ECO:0000313" key="2">
    <source>
        <dbReference type="Proteomes" id="UP000887116"/>
    </source>
</evidence>
<dbReference type="GO" id="GO:0007508">
    <property type="term" value="P:larval heart development"/>
    <property type="evidence" value="ECO:0007669"/>
    <property type="project" value="TreeGrafter"/>
</dbReference>